<keyword evidence="3" id="KW-1185">Reference proteome</keyword>
<evidence type="ECO:0000256" key="1">
    <source>
        <dbReference type="SAM" id="MobiDB-lite"/>
    </source>
</evidence>
<accession>A0A7W5H4R6</accession>
<sequence length="67" mass="7312">MKLATTPLPALRRIALFDNHPHSTKCETWTTHESFNKIRDQIAQADLSLPGGPSVGNSLPRCSSAEP</sequence>
<comment type="caution">
    <text evidence="2">The sequence shown here is derived from an EMBL/GenBank/DDBJ whole genome shotgun (WGS) entry which is preliminary data.</text>
</comment>
<protein>
    <submittedName>
        <fullName evidence="2">Uncharacterized protein</fullName>
    </submittedName>
</protein>
<evidence type="ECO:0000313" key="2">
    <source>
        <dbReference type="EMBL" id="MBB3205210.1"/>
    </source>
</evidence>
<dbReference type="Proteomes" id="UP000536179">
    <property type="component" value="Unassembled WGS sequence"/>
</dbReference>
<reference evidence="2 3" key="1">
    <citation type="submission" date="2020-08" db="EMBL/GenBank/DDBJ databases">
        <title>Genomic Encyclopedia of Type Strains, Phase III (KMG-III): the genomes of soil and plant-associated and newly described type strains.</title>
        <authorList>
            <person name="Whitman W."/>
        </authorList>
    </citation>
    <scope>NUCLEOTIDE SEQUENCE [LARGE SCALE GENOMIC DNA]</scope>
    <source>
        <strain evidence="2 3">CECT 8075</strain>
    </source>
</reference>
<feature type="compositionally biased region" description="Polar residues" evidence="1">
    <location>
        <begin position="55"/>
        <end position="67"/>
    </location>
</feature>
<organism evidence="2 3">
    <name type="scientific">Aporhodopirellula rubra</name>
    <dbReference type="NCBI Taxonomy" id="980271"/>
    <lineage>
        <taxon>Bacteria</taxon>
        <taxon>Pseudomonadati</taxon>
        <taxon>Planctomycetota</taxon>
        <taxon>Planctomycetia</taxon>
        <taxon>Pirellulales</taxon>
        <taxon>Pirellulaceae</taxon>
        <taxon>Aporhodopirellula</taxon>
    </lineage>
</organism>
<evidence type="ECO:0000313" key="3">
    <source>
        <dbReference type="Proteomes" id="UP000536179"/>
    </source>
</evidence>
<proteinExistence type="predicted"/>
<gene>
    <name evidence="2" type="ORF">FHS27_001010</name>
</gene>
<dbReference type="RefSeq" id="WP_184303376.1">
    <property type="nucleotide sequence ID" value="NZ_JACHXU010000003.1"/>
</dbReference>
<dbReference type="EMBL" id="JACHXU010000003">
    <property type="protein sequence ID" value="MBB3205210.1"/>
    <property type="molecule type" value="Genomic_DNA"/>
</dbReference>
<name>A0A7W5H4R6_9BACT</name>
<dbReference type="AlphaFoldDB" id="A0A7W5H4R6"/>
<feature type="region of interest" description="Disordered" evidence="1">
    <location>
        <begin position="47"/>
        <end position="67"/>
    </location>
</feature>